<evidence type="ECO:0008006" key="3">
    <source>
        <dbReference type="Google" id="ProtNLM"/>
    </source>
</evidence>
<dbReference type="InterPro" id="IPR032466">
    <property type="entry name" value="Metal_Hydrolase"/>
</dbReference>
<dbReference type="CDD" id="cd01301">
    <property type="entry name" value="rDP_like"/>
    <property type="match status" value="1"/>
</dbReference>
<dbReference type="Pfam" id="PF01244">
    <property type="entry name" value="Peptidase_M19"/>
    <property type="match status" value="1"/>
</dbReference>
<dbReference type="PANTHER" id="PTHR10443:SF12">
    <property type="entry name" value="DIPEPTIDASE"/>
    <property type="match status" value="1"/>
</dbReference>
<name>A0A1Y4QYU2_9ENTE</name>
<dbReference type="PROSITE" id="PS51365">
    <property type="entry name" value="RENAL_DIPEPTIDASE_2"/>
    <property type="match status" value="1"/>
</dbReference>
<evidence type="ECO:0000313" key="1">
    <source>
        <dbReference type="EMBL" id="OUQ10484.1"/>
    </source>
</evidence>
<dbReference type="Proteomes" id="UP000196074">
    <property type="component" value="Unassembled WGS sequence"/>
</dbReference>
<accession>A0A1Y4QYU2</accession>
<protein>
    <recommendedName>
        <fullName evidence="3">Dipeptidase</fullName>
    </recommendedName>
</protein>
<organism evidence="1 2">
    <name type="scientific">Enterococcus cecorum</name>
    <dbReference type="NCBI Taxonomy" id="44008"/>
    <lineage>
        <taxon>Bacteria</taxon>
        <taxon>Bacillati</taxon>
        <taxon>Bacillota</taxon>
        <taxon>Bacilli</taxon>
        <taxon>Lactobacillales</taxon>
        <taxon>Enterococcaceae</taxon>
        <taxon>Enterococcus</taxon>
    </lineage>
</organism>
<gene>
    <name evidence="1" type="ORF">B5E88_05850</name>
</gene>
<proteinExistence type="predicted"/>
<dbReference type="SUPFAM" id="SSF51556">
    <property type="entry name" value="Metallo-dependent hydrolases"/>
    <property type="match status" value="1"/>
</dbReference>
<dbReference type="InterPro" id="IPR008257">
    <property type="entry name" value="Pept_M19"/>
</dbReference>
<evidence type="ECO:0000313" key="2">
    <source>
        <dbReference type="Proteomes" id="UP000196074"/>
    </source>
</evidence>
<dbReference type="PANTHER" id="PTHR10443">
    <property type="entry name" value="MICROSOMAL DIPEPTIDASE"/>
    <property type="match status" value="1"/>
</dbReference>
<dbReference type="GO" id="GO:0070573">
    <property type="term" value="F:metallodipeptidase activity"/>
    <property type="evidence" value="ECO:0007669"/>
    <property type="project" value="InterPro"/>
</dbReference>
<reference evidence="2" key="1">
    <citation type="submission" date="2017-04" db="EMBL/GenBank/DDBJ databases">
        <title>Function of individual gut microbiota members based on whole genome sequencing of pure cultures obtained from chicken caecum.</title>
        <authorList>
            <person name="Medvecky M."/>
            <person name="Cejkova D."/>
            <person name="Polansky O."/>
            <person name="Karasova D."/>
            <person name="Kubasova T."/>
            <person name="Cizek A."/>
            <person name="Rychlik I."/>
        </authorList>
    </citation>
    <scope>NUCLEOTIDE SEQUENCE [LARGE SCALE GENOMIC DNA]</scope>
    <source>
        <strain evidence="2">An144</strain>
    </source>
</reference>
<dbReference type="GO" id="GO:0006508">
    <property type="term" value="P:proteolysis"/>
    <property type="evidence" value="ECO:0007669"/>
    <property type="project" value="InterPro"/>
</dbReference>
<sequence>MPIIDLHCDTIMKLYENLNSNLLENHFQIDLKRLQQNDFLLQTFAIFLDKRQYPNRKETALEMYQRFIKELEKYPATIGLIKSQTDYYKNKAKKRISALLTLEEGGILEGNIDNLEEFFQLGVRLITLTWNYPNEIGTPNILYWDKEKQILADNQTGLTKFGFECIQRMSELHMIIDLSHASDQVAKDILASSAQGIVASHSNARKLTPHPRNLSDELIQKIADKNGLIGINFFDQFLKLKQPTNLPASISEHLWYMYQLVGEDSLCFGSDFDGIPMHADLNDVNSFPKIIQALKQKGFTSRQIEKISYLNAENFLQHYLPKGEVK</sequence>
<dbReference type="AlphaFoldDB" id="A0A1Y4QYU2"/>
<dbReference type="EMBL" id="NFLC01000009">
    <property type="protein sequence ID" value="OUQ10484.1"/>
    <property type="molecule type" value="Genomic_DNA"/>
</dbReference>
<comment type="caution">
    <text evidence="1">The sequence shown here is derived from an EMBL/GenBank/DDBJ whole genome shotgun (WGS) entry which is preliminary data.</text>
</comment>
<dbReference type="Gene3D" id="3.20.20.140">
    <property type="entry name" value="Metal-dependent hydrolases"/>
    <property type="match status" value="1"/>
</dbReference>